<dbReference type="Gene3D" id="1.10.1740.10">
    <property type="match status" value="1"/>
</dbReference>
<dbReference type="KEGG" id="fmr:Fuma_04978"/>
<dbReference type="InterPro" id="IPR013325">
    <property type="entry name" value="RNA_pol_sigma_r2"/>
</dbReference>
<dbReference type="Gene3D" id="1.10.10.10">
    <property type="entry name" value="Winged helix-like DNA-binding domain superfamily/Winged helix DNA-binding domain"/>
    <property type="match status" value="1"/>
</dbReference>
<dbReference type="Pfam" id="PF07638">
    <property type="entry name" value="Sigma70_ECF"/>
    <property type="match status" value="1"/>
</dbReference>
<reference evidence="6 7" key="1">
    <citation type="journal article" date="2016" name="Front. Microbiol.">
        <title>Fuerstia marisgermanicae gen. nov., sp. nov., an Unusual Member of the Phylum Planctomycetes from the German Wadden Sea.</title>
        <authorList>
            <person name="Kohn T."/>
            <person name="Heuer A."/>
            <person name="Jogler M."/>
            <person name="Vollmers J."/>
            <person name="Boedeker C."/>
            <person name="Bunk B."/>
            <person name="Rast P."/>
            <person name="Borchert D."/>
            <person name="Glockner I."/>
            <person name="Freese H.M."/>
            <person name="Klenk H.P."/>
            <person name="Overmann J."/>
            <person name="Kaster A.K."/>
            <person name="Rohde M."/>
            <person name="Wiegand S."/>
            <person name="Jogler C."/>
        </authorList>
    </citation>
    <scope>NUCLEOTIDE SEQUENCE [LARGE SCALE GENOMIC DNA]</scope>
    <source>
        <strain evidence="6 7">NH11</strain>
    </source>
</reference>
<evidence type="ECO:0000256" key="2">
    <source>
        <dbReference type="ARBA" id="ARBA00023015"/>
    </source>
</evidence>
<dbReference type="GO" id="GO:0006352">
    <property type="term" value="P:DNA-templated transcription initiation"/>
    <property type="evidence" value="ECO:0007669"/>
    <property type="project" value="InterPro"/>
</dbReference>
<accession>A0A1P8WMN1</accession>
<dbReference type="NCBIfam" id="TIGR02937">
    <property type="entry name" value="sigma70-ECF"/>
    <property type="match status" value="1"/>
</dbReference>
<dbReference type="NCBIfam" id="TIGR02999">
    <property type="entry name" value="Sig-70_X6"/>
    <property type="match status" value="1"/>
</dbReference>
<organism evidence="6 7">
    <name type="scientific">Fuerstiella marisgermanici</name>
    <dbReference type="NCBI Taxonomy" id="1891926"/>
    <lineage>
        <taxon>Bacteria</taxon>
        <taxon>Pseudomonadati</taxon>
        <taxon>Planctomycetota</taxon>
        <taxon>Planctomycetia</taxon>
        <taxon>Planctomycetales</taxon>
        <taxon>Planctomycetaceae</taxon>
        <taxon>Fuerstiella</taxon>
    </lineage>
</organism>
<protein>
    <submittedName>
        <fullName evidence="6">RNA polymerase sigma factor</fullName>
    </submittedName>
</protein>
<sequence length="185" mass="21121">MPDPSATQILLASQSGDSQAVEKLFPIVYGELRSIAHRHLAGNSLSNQFCTTDLVHEAYLKLIDHRKVSWRSRTHFFAIGSRVMRQVLVDRARQNVAIKRGGGQIHLSLEEGLLSRTDDRHVLAVEDALQRLEEVSSQQAKIVEMRFFGGMTMDEVADEMEMSKRWVEAEWTMIRAWLRAELSED</sequence>
<dbReference type="InterPro" id="IPR036388">
    <property type="entry name" value="WH-like_DNA-bd_sf"/>
</dbReference>
<dbReference type="Proteomes" id="UP000187735">
    <property type="component" value="Chromosome"/>
</dbReference>
<comment type="similarity">
    <text evidence="1">Belongs to the sigma-70 factor family. ECF subfamily.</text>
</comment>
<evidence type="ECO:0000256" key="4">
    <source>
        <dbReference type="ARBA" id="ARBA00023163"/>
    </source>
</evidence>
<evidence type="ECO:0000313" key="6">
    <source>
        <dbReference type="EMBL" id="APZ95322.1"/>
    </source>
</evidence>
<dbReference type="GO" id="GO:0016987">
    <property type="term" value="F:sigma factor activity"/>
    <property type="evidence" value="ECO:0007669"/>
    <property type="project" value="UniProtKB-KW"/>
</dbReference>
<feature type="domain" description="RNA polymerase sigma-70 ECF-like HTH" evidence="5">
    <location>
        <begin position="6"/>
        <end position="183"/>
    </location>
</feature>
<dbReference type="SUPFAM" id="SSF88659">
    <property type="entry name" value="Sigma3 and sigma4 domains of RNA polymerase sigma factors"/>
    <property type="match status" value="1"/>
</dbReference>
<evidence type="ECO:0000256" key="1">
    <source>
        <dbReference type="ARBA" id="ARBA00010641"/>
    </source>
</evidence>
<keyword evidence="7" id="KW-1185">Reference proteome</keyword>
<dbReference type="InterPro" id="IPR053812">
    <property type="entry name" value="HTH_Sigma70_ECF-like"/>
</dbReference>
<dbReference type="InterPro" id="IPR011517">
    <property type="entry name" value="RNA_pol_sigma70_ECF-like"/>
</dbReference>
<evidence type="ECO:0000259" key="5">
    <source>
        <dbReference type="Pfam" id="PF07638"/>
    </source>
</evidence>
<name>A0A1P8WMN1_9PLAN</name>
<keyword evidence="4" id="KW-0804">Transcription</keyword>
<evidence type="ECO:0000256" key="3">
    <source>
        <dbReference type="ARBA" id="ARBA00023082"/>
    </source>
</evidence>
<dbReference type="PANTHER" id="PTHR43133">
    <property type="entry name" value="RNA POLYMERASE ECF-TYPE SIGMA FACTO"/>
    <property type="match status" value="1"/>
</dbReference>
<dbReference type="RefSeq" id="WP_077026503.1">
    <property type="nucleotide sequence ID" value="NZ_CP017641.1"/>
</dbReference>
<gene>
    <name evidence="6" type="ORF">Fuma_04978</name>
</gene>
<keyword evidence="2" id="KW-0805">Transcription regulation</keyword>
<dbReference type="EMBL" id="CP017641">
    <property type="protein sequence ID" value="APZ95322.1"/>
    <property type="molecule type" value="Genomic_DNA"/>
</dbReference>
<dbReference type="PANTHER" id="PTHR43133:SF39">
    <property type="entry name" value="SIMILAR TO RNA POLYMERASE SIGMA-E FACTOR"/>
    <property type="match status" value="1"/>
</dbReference>
<dbReference type="SUPFAM" id="SSF88946">
    <property type="entry name" value="Sigma2 domain of RNA polymerase sigma factors"/>
    <property type="match status" value="1"/>
</dbReference>
<keyword evidence="3" id="KW-0731">Sigma factor</keyword>
<dbReference type="InterPro" id="IPR014284">
    <property type="entry name" value="RNA_pol_sigma-70_dom"/>
</dbReference>
<dbReference type="STRING" id="1891926.Fuma_04978"/>
<proteinExistence type="inferred from homology"/>
<dbReference type="InterPro" id="IPR039425">
    <property type="entry name" value="RNA_pol_sigma-70-like"/>
</dbReference>
<dbReference type="OrthoDB" id="278371at2"/>
<dbReference type="InterPro" id="IPR013324">
    <property type="entry name" value="RNA_pol_sigma_r3/r4-like"/>
</dbReference>
<dbReference type="AlphaFoldDB" id="A0A1P8WMN1"/>
<evidence type="ECO:0000313" key="7">
    <source>
        <dbReference type="Proteomes" id="UP000187735"/>
    </source>
</evidence>